<feature type="domain" description="F-box" evidence="2">
    <location>
        <begin position="1"/>
        <end position="44"/>
    </location>
</feature>
<feature type="region of interest" description="Disordered" evidence="1">
    <location>
        <begin position="159"/>
        <end position="184"/>
    </location>
</feature>
<protein>
    <recommendedName>
        <fullName evidence="2">F-box domain-containing protein</fullName>
    </recommendedName>
</protein>
<sequence length="442" mass="49426">MLYTLPVEILDEVINYSPLNTQLVLSLVSTQFNTHAARHIYRKIVLTSVSSVVQCSRTLSAKPAFANAVRSLSIKIGSPHPICFTAYYSSLKAALGVLPRLTDLEILAHGEPYSAAISQCTFPFLTRFECAQSLTPSLASFLNRHPTISYLQVAPSDKIWPDSDTDSSTDVEDDGSTLGIEDSPHPTLSNHPMKIILPNLQCFVGNGECIEPITRSSPLLRAAFVFWDFAGDDIEGIFSALAAACGDSLMMLSCRRRGWNTDLIDSVSRILPGIRAFVVTNVLTVDAHPTDETLWAIQASLKRFTELERLMLHCVDLWQTGDVECRMDRDWETAMTWGAACPSLSEITFPHGLKWVRLRDHEDNWAPDTSTLQGFTWACDMIRSKKCPRWRRWLRLLAERAQADMECHSDFVETASKYKEALEEVLDNVASDEQDVGYIDDG</sequence>
<accession>A0ABR3JU73</accession>
<evidence type="ECO:0000313" key="3">
    <source>
        <dbReference type="EMBL" id="KAL0959077.1"/>
    </source>
</evidence>
<dbReference type="PROSITE" id="PS50181">
    <property type="entry name" value="FBOX"/>
    <property type="match status" value="1"/>
</dbReference>
<keyword evidence="4" id="KW-1185">Reference proteome</keyword>
<comment type="caution">
    <text evidence="3">The sequence shown here is derived from an EMBL/GenBank/DDBJ whole genome shotgun (WGS) entry which is preliminary data.</text>
</comment>
<evidence type="ECO:0000256" key="1">
    <source>
        <dbReference type="SAM" id="MobiDB-lite"/>
    </source>
</evidence>
<dbReference type="Proteomes" id="UP001556367">
    <property type="component" value="Unassembled WGS sequence"/>
</dbReference>
<evidence type="ECO:0000313" key="4">
    <source>
        <dbReference type="Proteomes" id="UP001556367"/>
    </source>
</evidence>
<feature type="compositionally biased region" description="Acidic residues" evidence="1">
    <location>
        <begin position="163"/>
        <end position="175"/>
    </location>
</feature>
<dbReference type="EMBL" id="JASNQZ010000003">
    <property type="protein sequence ID" value="KAL0959077.1"/>
    <property type="molecule type" value="Genomic_DNA"/>
</dbReference>
<proteinExistence type="predicted"/>
<reference evidence="4" key="1">
    <citation type="submission" date="2024-06" db="EMBL/GenBank/DDBJ databases">
        <title>Multi-omics analyses provide insights into the biosynthesis of the anticancer antibiotic pleurotin in Hohenbuehelia grisea.</title>
        <authorList>
            <person name="Weaver J.A."/>
            <person name="Alberti F."/>
        </authorList>
    </citation>
    <scope>NUCLEOTIDE SEQUENCE [LARGE SCALE GENOMIC DNA]</scope>
    <source>
        <strain evidence="4">T-177</strain>
    </source>
</reference>
<gene>
    <name evidence="3" type="ORF">HGRIS_014376</name>
</gene>
<name>A0ABR3JU73_9AGAR</name>
<organism evidence="3 4">
    <name type="scientific">Hohenbuehelia grisea</name>
    <dbReference type="NCBI Taxonomy" id="104357"/>
    <lineage>
        <taxon>Eukaryota</taxon>
        <taxon>Fungi</taxon>
        <taxon>Dikarya</taxon>
        <taxon>Basidiomycota</taxon>
        <taxon>Agaricomycotina</taxon>
        <taxon>Agaricomycetes</taxon>
        <taxon>Agaricomycetidae</taxon>
        <taxon>Agaricales</taxon>
        <taxon>Pleurotineae</taxon>
        <taxon>Pleurotaceae</taxon>
        <taxon>Hohenbuehelia</taxon>
    </lineage>
</organism>
<evidence type="ECO:0000259" key="2">
    <source>
        <dbReference type="PROSITE" id="PS50181"/>
    </source>
</evidence>
<dbReference type="InterPro" id="IPR001810">
    <property type="entry name" value="F-box_dom"/>
</dbReference>